<dbReference type="EMBL" id="BGPR01000721">
    <property type="protein sequence ID" value="GBM32958.1"/>
    <property type="molecule type" value="Genomic_DNA"/>
</dbReference>
<evidence type="ECO:0000313" key="2">
    <source>
        <dbReference type="Proteomes" id="UP000499080"/>
    </source>
</evidence>
<name>A0A4Y2EXL3_ARAVE</name>
<organism evidence="1 2">
    <name type="scientific">Araneus ventricosus</name>
    <name type="common">Orbweaver spider</name>
    <name type="synonym">Epeira ventricosa</name>
    <dbReference type="NCBI Taxonomy" id="182803"/>
    <lineage>
        <taxon>Eukaryota</taxon>
        <taxon>Metazoa</taxon>
        <taxon>Ecdysozoa</taxon>
        <taxon>Arthropoda</taxon>
        <taxon>Chelicerata</taxon>
        <taxon>Arachnida</taxon>
        <taxon>Araneae</taxon>
        <taxon>Araneomorphae</taxon>
        <taxon>Entelegynae</taxon>
        <taxon>Araneoidea</taxon>
        <taxon>Araneidae</taxon>
        <taxon>Araneus</taxon>
    </lineage>
</organism>
<sequence length="180" mass="19862">MCEEEPVVATKKVRIKCPCLVPGCAAPTHEKLMNYVSRTENSRWPNTRSTCLLASLRPSAPLPILAYLCRWKKYSKCTFDISTGTEQSITENSFYLSGNTLPVKGLIIGCERENASSPINVQGMFVPKGIPAVLGKGWPIGDIFFKLLIEKSSFKYSTVGFFPESTDVNGNELVICVCDN</sequence>
<gene>
    <name evidence="1" type="ORF">AVEN_268874_1</name>
</gene>
<comment type="caution">
    <text evidence="1">The sequence shown here is derived from an EMBL/GenBank/DDBJ whole genome shotgun (WGS) entry which is preliminary data.</text>
</comment>
<accession>A0A4Y2EXL3</accession>
<keyword evidence="2" id="KW-1185">Reference proteome</keyword>
<protein>
    <submittedName>
        <fullName evidence="1">Uncharacterized protein</fullName>
    </submittedName>
</protein>
<evidence type="ECO:0000313" key="1">
    <source>
        <dbReference type="EMBL" id="GBM32958.1"/>
    </source>
</evidence>
<proteinExistence type="predicted"/>
<dbReference type="AlphaFoldDB" id="A0A4Y2EXL3"/>
<reference evidence="1 2" key="1">
    <citation type="journal article" date="2019" name="Sci. Rep.">
        <title>Orb-weaving spider Araneus ventricosus genome elucidates the spidroin gene catalogue.</title>
        <authorList>
            <person name="Kono N."/>
            <person name="Nakamura H."/>
            <person name="Ohtoshi R."/>
            <person name="Moran D.A.P."/>
            <person name="Shinohara A."/>
            <person name="Yoshida Y."/>
            <person name="Fujiwara M."/>
            <person name="Mori M."/>
            <person name="Tomita M."/>
            <person name="Arakawa K."/>
        </authorList>
    </citation>
    <scope>NUCLEOTIDE SEQUENCE [LARGE SCALE GENOMIC DNA]</scope>
</reference>
<dbReference type="Proteomes" id="UP000499080">
    <property type="component" value="Unassembled WGS sequence"/>
</dbReference>